<reference evidence="2 3" key="1">
    <citation type="submission" date="2021-03" db="EMBL/GenBank/DDBJ databases">
        <title>Sequencing the genomes of 1000 actinobacteria strains.</title>
        <authorList>
            <person name="Klenk H.-P."/>
        </authorList>
    </citation>
    <scope>NUCLEOTIDE SEQUENCE [LARGE SCALE GENOMIC DNA]</scope>
    <source>
        <strain evidence="2 3">DSM 44580</strain>
    </source>
</reference>
<organism evidence="2 3">
    <name type="scientific">Crossiella equi</name>
    <dbReference type="NCBI Taxonomy" id="130796"/>
    <lineage>
        <taxon>Bacteria</taxon>
        <taxon>Bacillati</taxon>
        <taxon>Actinomycetota</taxon>
        <taxon>Actinomycetes</taxon>
        <taxon>Pseudonocardiales</taxon>
        <taxon>Pseudonocardiaceae</taxon>
        <taxon>Crossiella</taxon>
    </lineage>
</organism>
<evidence type="ECO:0000313" key="3">
    <source>
        <dbReference type="Proteomes" id="UP001519363"/>
    </source>
</evidence>
<dbReference type="Gene3D" id="3.40.50.150">
    <property type="entry name" value="Vaccinia Virus protein VP39"/>
    <property type="match status" value="1"/>
</dbReference>
<feature type="domain" description="Methyltransferase" evidence="1">
    <location>
        <begin position="44"/>
        <end position="138"/>
    </location>
</feature>
<dbReference type="InterPro" id="IPR041698">
    <property type="entry name" value="Methyltransf_25"/>
</dbReference>
<keyword evidence="2" id="KW-0489">Methyltransferase</keyword>
<comment type="caution">
    <text evidence="2">The sequence shown here is derived from an EMBL/GenBank/DDBJ whole genome shotgun (WGS) entry which is preliminary data.</text>
</comment>
<evidence type="ECO:0000259" key="1">
    <source>
        <dbReference type="Pfam" id="PF13649"/>
    </source>
</evidence>
<dbReference type="Pfam" id="PF13649">
    <property type="entry name" value="Methyltransf_25"/>
    <property type="match status" value="1"/>
</dbReference>
<dbReference type="GO" id="GO:0032259">
    <property type="term" value="P:methylation"/>
    <property type="evidence" value="ECO:0007669"/>
    <property type="project" value="UniProtKB-KW"/>
</dbReference>
<protein>
    <submittedName>
        <fullName evidence="2">SAM-dependent methyltransferase</fullName>
    </submittedName>
</protein>
<name>A0ABS5AA07_9PSEU</name>
<sequence length="243" mass="27529">MEFDFDGLFGPDYLRLYGPDLDARADAETDLAWRLLDLRPGMRVLDLACGHGRIANRLAARGCEVTGLDRSPLFLERARADAAALGVHVDYHEGDMRELPWTGEFDRVVNWFTAFGYFPDEDNRRVLHEVHRALRPGGRLAMELMNLYWLLPNYREHMSAVHADGTKVVDEHRLDALTGQSLATRTVVRDGQTSVTRYLVRMFAYPELASWLREAGFRQVNGLGEDGTPLTAAHCRMVVVADR</sequence>
<dbReference type="Proteomes" id="UP001519363">
    <property type="component" value="Unassembled WGS sequence"/>
</dbReference>
<dbReference type="PANTHER" id="PTHR42912">
    <property type="entry name" value="METHYLTRANSFERASE"/>
    <property type="match status" value="1"/>
</dbReference>
<proteinExistence type="predicted"/>
<dbReference type="Gene3D" id="2.20.25.110">
    <property type="entry name" value="S-adenosyl-L-methionine-dependent methyltransferases"/>
    <property type="match status" value="1"/>
</dbReference>
<gene>
    <name evidence="2" type="ORF">JOF53_001906</name>
</gene>
<keyword evidence="3" id="KW-1185">Reference proteome</keyword>
<evidence type="ECO:0000313" key="2">
    <source>
        <dbReference type="EMBL" id="MBP2473034.1"/>
    </source>
</evidence>
<dbReference type="GO" id="GO:0008168">
    <property type="term" value="F:methyltransferase activity"/>
    <property type="evidence" value="ECO:0007669"/>
    <property type="project" value="UniProtKB-KW"/>
</dbReference>
<dbReference type="RefSeq" id="WP_209706660.1">
    <property type="nucleotide sequence ID" value="NZ_JAGIOO010000001.1"/>
</dbReference>
<accession>A0ABS5AA07</accession>
<dbReference type="InterPro" id="IPR050508">
    <property type="entry name" value="Methyltransf_Superfamily"/>
</dbReference>
<dbReference type="SUPFAM" id="SSF53335">
    <property type="entry name" value="S-adenosyl-L-methionine-dependent methyltransferases"/>
    <property type="match status" value="1"/>
</dbReference>
<dbReference type="EMBL" id="JAGIOO010000001">
    <property type="protein sequence ID" value="MBP2473034.1"/>
    <property type="molecule type" value="Genomic_DNA"/>
</dbReference>
<dbReference type="PANTHER" id="PTHR42912:SF80">
    <property type="entry name" value="METHYLTRANSFERASE DOMAIN-CONTAINING PROTEIN"/>
    <property type="match status" value="1"/>
</dbReference>
<keyword evidence="2" id="KW-0808">Transferase</keyword>
<dbReference type="CDD" id="cd02440">
    <property type="entry name" value="AdoMet_MTases"/>
    <property type="match status" value="1"/>
</dbReference>
<dbReference type="InterPro" id="IPR029063">
    <property type="entry name" value="SAM-dependent_MTases_sf"/>
</dbReference>